<name>A0ABR3G5P8_9PEZI</name>
<dbReference type="Gene3D" id="3.50.50.100">
    <property type="match status" value="1"/>
</dbReference>
<dbReference type="PANTHER" id="PTHR43735:SF3">
    <property type="entry name" value="FERROPTOSIS SUPPRESSOR PROTEIN 1"/>
    <property type="match status" value="1"/>
</dbReference>
<dbReference type="SUPFAM" id="SSF51905">
    <property type="entry name" value="FAD/NAD(P)-binding domain"/>
    <property type="match status" value="1"/>
</dbReference>
<comment type="similarity">
    <text evidence="1">Belongs to the FAD-dependent oxidoreductase family.</text>
</comment>
<keyword evidence="4" id="KW-0560">Oxidoreductase</keyword>
<accession>A0ABR3G5P8</accession>
<evidence type="ECO:0000259" key="5">
    <source>
        <dbReference type="Pfam" id="PF07992"/>
    </source>
</evidence>
<evidence type="ECO:0000313" key="6">
    <source>
        <dbReference type="EMBL" id="KAL0631267.1"/>
    </source>
</evidence>
<feature type="domain" description="FAD/NAD(P)-binding" evidence="5">
    <location>
        <begin position="6"/>
        <end position="308"/>
    </location>
</feature>
<dbReference type="Pfam" id="PF07992">
    <property type="entry name" value="Pyr_redox_2"/>
    <property type="match status" value="1"/>
</dbReference>
<dbReference type="InterPro" id="IPR023753">
    <property type="entry name" value="FAD/NAD-binding_dom"/>
</dbReference>
<dbReference type="InterPro" id="IPR036188">
    <property type="entry name" value="FAD/NAD-bd_sf"/>
</dbReference>
<evidence type="ECO:0000256" key="3">
    <source>
        <dbReference type="ARBA" id="ARBA00022827"/>
    </source>
</evidence>
<keyword evidence="3" id="KW-0274">FAD</keyword>
<gene>
    <name evidence="6" type="ORF">Q9L58_009866</name>
</gene>
<proteinExistence type="inferred from homology"/>
<evidence type="ECO:0000256" key="2">
    <source>
        <dbReference type="ARBA" id="ARBA00022630"/>
    </source>
</evidence>
<evidence type="ECO:0000313" key="7">
    <source>
        <dbReference type="Proteomes" id="UP001447188"/>
    </source>
</evidence>
<dbReference type="EMBL" id="JBBBZM010000272">
    <property type="protein sequence ID" value="KAL0631267.1"/>
    <property type="molecule type" value="Genomic_DNA"/>
</dbReference>
<keyword evidence="2" id="KW-0285">Flavoprotein</keyword>
<organism evidence="6 7">
    <name type="scientific">Discina gigas</name>
    <dbReference type="NCBI Taxonomy" id="1032678"/>
    <lineage>
        <taxon>Eukaryota</taxon>
        <taxon>Fungi</taxon>
        <taxon>Dikarya</taxon>
        <taxon>Ascomycota</taxon>
        <taxon>Pezizomycotina</taxon>
        <taxon>Pezizomycetes</taxon>
        <taxon>Pezizales</taxon>
        <taxon>Discinaceae</taxon>
        <taxon>Discina</taxon>
    </lineage>
</organism>
<sequence>MSSSKNVVILGASFSGLPMAHYLIKYLPADYTVTLVNPSTHLFWNIAAPRAIVAPELLGKNHADLFLPFLPAFEKYTAGRFRFVQGKAVSSNPAVNTVTVQTHSDNAKGGESREVVLNYAHLIVATGSREAGGSWGFKATGNGSHVDTQSTIAATRSSLTAAKTIVISGAGATGIEVVGEIASFYEGQGKHITLVSSSAQPLSMVPETVGKAARYHLEKMGVQICDNARVANESKTPGAGTMLTLSTGETITADVHISTWGMTPNTEFFARELLDSAGWVTTDKYMRTPAHKNVWALGDVTHWGNRKVSTIEAMHNIVTVNLLATINGKSEAELQEYKHKDGLMLLVPMGAKFGRATAYLFGMKIWGWLAWLVKGRTYMVELNRPLADGLITSGRTKI</sequence>
<dbReference type="PRINTS" id="PR00411">
    <property type="entry name" value="PNDRDTASEI"/>
</dbReference>
<dbReference type="Proteomes" id="UP001447188">
    <property type="component" value="Unassembled WGS sequence"/>
</dbReference>
<reference evidence="6 7" key="1">
    <citation type="submission" date="2024-02" db="EMBL/GenBank/DDBJ databases">
        <title>Discinaceae phylogenomics.</title>
        <authorList>
            <person name="Dirks A.C."/>
            <person name="James T.Y."/>
        </authorList>
    </citation>
    <scope>NUCLEOTIDE SEQUENCE [LARGE SCALE GENOMIC DNA]</scope>
    <source>
        <strain evidence="6 7">ACD0624</strain>
    </source>
</reference>
<dbReference type="PANTHER" id="PTHR43735">
    <property type="entry name" value="APOPTOSIS-INDUCING FACTOR 1"/>
    <property type="match status" value="1"/>
</dbReference>
<evidence type="ECO:0000256" key="1">
    <source>
        <dbReference type="ARBA" id="ARBA00006442"/>
    </source>
</evidence>
<evidence type="ECO:0000256" key="4">
    <source>
        <dbReference type="ARBA" id="ARBA00023002"/>
    </source>
</evidence>
<comment type="caution">
    <text evidence="6">The sequence shown here is derived from an EMBL/GenBank/DDBJ whole genome shotgun (WGS) entry which is preliminary data.</text>
</comment>
<protein>
    <recommendedName>
        <fullName evidence="5">FAD/NAD(P)-binding domain-containing protein</fullName>
    </recommendedName>
</protein>
<keyword evidence="7" id="KW-1185">Reference proteome</keyword>